<feature type="transmembrane region" description="Helical" evidence="1">
    <location>
        <begin position="183"/>
        <end position="209"/>
    </location>
</feature>
<keyword evidence="1" id="KW-0812">Transmembrane</keyword>
<accession>A0A848J8Z4</accession>
<evidence type="ECO:0000313" key="3">
    <source>
        <dbReference type="Proteomes" id="UP000559010"/>
    </source>
</evidence>
<feature type="transmembrane region" description="Helical" evidence="1">
    <location>
        <begin position="12"/>
        <end position="34"/>
    </location>
</feature>
<dbReference type="AlphaFoldDB" id="A0A848J8Z4"/>
<dbReference type="EMBL" id="JABBNU010000008">
    <property type="protein sequence ID" value="NMM49522.1"/>
    <property type="molecule type" value="Genomic_DNA"/>
</dbReference>
<dbReference type="PANTHER" id="PTHR34219">
    <property type="entry name" value="IRON-REGULATED INNER MEMBRANE PROTEIN-RELATED"/>
    <property type="match status" value="1"/>
</dbReference>
<comment type="caution">
    <text evidence="2">The sequence shown here is derived from an EMBL/GenBank/DDBJ whole genome shotgun (WGS) entry which is preliminary data.</text>
</comment>
<dbReference type="PANTHER" id="PTHR34219:SF3">
    <property type="entry name" value="BLL7967 PROTEIN"/>
    <property type="match status" value="1"/>
</dbReference>
<evidence type="ECO:0000313" key="2">
    <source>
        <dbReference type="EMBL" id="NMM49522.1"/>
    </source>
</evidence>
<protein>
    <submittedName>
        <fullName evidence="2">PepSY domain-containing protein</fullName>
    </submittedName>
</protein>
<reference evidence="2 3" key="1">
    <citation type="submission" date="2020-04" db="EMBL/GenBank/DDBJ databases">
        <title>Flammeovirgaceae bacterium KN852 isolated from deep sea.</title>
        <authorList>
            <person name="Zhang D.-C."/>
        </authorList>
    </citation>
    <scope>NUCLEOTIDE SEQUENCE [LARGE SCALE GENOMIC DNA]</scope>
    <source>
        <strain evidence="2 3">KN852</strain>
    </source>
</reference>
<keyword evidence="1" id="KW-0472">Membrane</keyword>
<feature type="transmembrane region" description="Helical" evidence="1">
    <location>
        <begin position="141"/>
        <end position="162"/>
    </location>
</feature>
<proteinExistence type="predicted"/>
<keyword evidence="3" id="KW-1185">Reference proteome</keyword>
<dbReference type="Proteomes" id="UP000559010">
    <property type="component" value="Unassembled WGS sequence"/>
</dbReference>
<gene>
    <name evidence="2" type="ORF">HH304_14025</name>
</gene>
<keyword evidence="1" id="KW-1133">Transmembrane helix</keyword>
<dbReference type="Pfam" id="PF03929">
    <property type="entry name" value="PepSY_TM"/>
    <property type="match status" value="1"/>
</dbReference>
<dbReference type="RefSeq" id="WP_169682710.1">
    <property type="nucleotide sequence ID" value="NZ_JABBNU010000008.1"/>
</dbReference>
<dbReference type="PROSITE" id="PS51257">
    <property type="entry name" value="PROKAR_LIPOPROTEIN"/>
    <property type="match status" value="1"/>
</dbReference>
<organism evidence="2 3">
    <name type="scientific">Marinigracilibium pacificum</name>
    <dbReference type="NCBI Taxonomy" id="2729599"/>
    <lineage>
        <taxon>Bacteria</taxon>
        <taxon>Pseudomonadati</taxon>
        <taxon>Bacteroidota</taxon>
        <taxon>Cytophagia</taxon>
        <taxon>Cytophagales</taxon>
        <taxon>Flammeovirgaceae</taxon>
        <taxon>Marinigracilibium</taxon>
    </lineage>
</organism>
<feature type="transmembrane region" description="Helical" evidence="1">
    <location>
        <begin position="344"/>
        <end position="366"/>
    </location>
</feature>
<dbReference type="InterPro" id="IPR005625">
    <property type="entry name" value="PepSY-ass_TM"/>
</dbReference>
<evidence type="ECO:0000256" key="1">
    <source>
        <dbReference type="SAM" id="Phobius"/>
    </source>
</evidence>
<name>A0A848J8Z4_9BACT</name>
<sequence>MVVKKIVRKVHLWLGFISGPIVFVVAVTGCIYAFQKEIQDATQPYRFVEKSNERVLPPSELEKVVLSQFPDKELHALLYYDKGRSTEAIFYSYENDYYFIAYLNPYTGKIIHVQDEKTSFFRVILDGHFNLWLPRPIGQPIVASATLVFLVIVFSGLILWWPKNKKNVKQRFKIKFNGKWRRVNFDLHTVLGFYVSIFAILFSVTGLIWGFQWFRDMVYTGISGGDEFVEYYQPQSDTLRNSDKEFNASSLDLAWLKMKGMYPDAEWIEVHPPHDSLTTIAANANPDASTYWKMNYHYFDQYTLQEKEVDHVWNKYANADGADLFMRMNYDIHIGSIAGIPGKILAFLFSLIIASMPVTGFIMWYGRKIKSNNKTKIQSKVKLKLHSQFNM</sequence>